<dbReference type="SMART" id="SM00387">
    <property type="entry name" value="HATPase_c"/>
    <property type="match status" value="1"/>
</dbReference>
<keyword evidence="9 17" id="KW-0418">Kinase</keyword>
<dbReference type="SUPFAM" id="SSF47384">
    <property type="entry name" value="Homodimeric domain of signal transducing histidine kinase"/>
    <property type="match status" value="1"/>
</dbReference>
<feature type="transmembrane region" description="Helical" evidence="14">
    <location>
        <begin position="172"/>
        <end position="191"/>
    </location>
</feature>
<dbReference type="SUPFAM" id="SSF158472">
    <property type="entry name" value="HAMP domain-like"/>
    <property type="match status" value="1"/>
</dbReference>
<keyword evidence="10" id="KW-0067">ATP-binding</keyword>
<dbReference type="PANTHER" id="PTHR42878:SF3">
    <property type="entry name" value="HISTIDINE PROTEIN KINASE SAES"/>
    <property type="match status" value="1"/>
</dbReference>
<protein>
    <recommendedName>
        <fullName evidence="3">histidine kinase</fullName>
        <ecNumber evidence="3">2.7.13.3</ecNumber>
    </recommendedName>
</protein>
<dbReference type="EC" id="2.7.13.3" evidence="3"/>
<dbReference type="InterPro" id="IPR003660">
    <property type="entry name" value="HAMP_dom"/>
</dbReference>
<dbReference type="GO" id="GO:0007234">
    <property type="term" value="P:osmosensory signaling via phosphorelay pathway"/>
    <property type="evidence" value="ECO:0007669"/>
    <property type="project" value="TreeGrafter"/>
</dbReference>
<keyword evidence="7 14" id="KW-0812">Transmembrane</keyword>
<feature type="domain" description="Histidine kinase" evidence="15">
    <location>
        <begin position="365"/>
        <end position="583"/>
    </location>
</feature>
<comment type="subcellular location">
    <subcellularLocation>
        <location evidence="2">Cell membrane</location>
        <topology evidence="2">Multi-pass membrane protein</topology>
    </subcellularLocation>
</comment>
<dbReference type="OrthoDB" id="9813151at2"/>
<dbReference type="Pfam" id="PF18698">
    <property type="entry name" value="HisK_sensor"/>
    <property type="match status" value="1"/>
</dbReference>
<comment type="caution">
    <text evidence="17">The sequence shown here is derived from an EMBL/GenBank/DDBJ whole genome shotgun (WGS) entry which is preliminary data.</text>
</comment>
<dbReference type="Gene3D" id="6.10.340.10">
    <property type="match status" value="1"/>
</dbReference>
<evidence type="ECO:0000313" key="18">
    <source>
        <dbReference type="Proteomes" id="UP000295632"/>
    </source>
</evidence>
<dbReference type="SMART" id="SM00304">
    <property type="entry name" value="HAMP"/>
    <property type="match status" value="1"/>
</dbReference>
<keyword evidence="8" id="KW-0547">Nucleotide-binding</keyword>
<feature type="transmembrane region" description="Helical" evidence="14">
    <location>
        <begin position="12"/>
        <end position="33"/>
    </location>
</feature>
<accession>A0A4R6U9C2</accession>
<dbReference type="CDD" id="cd06225">
    <property type="entry name" value="HAMP"/>
    <property type="match status" value="1"/>
</dbReference>
<keyword evidence="11 14" id="KW-1133">Transmembrane helix</keyword>
<dbReference type="InterPro" id="IPR050351">
    <property type="entry name" value="BphY/WalK/GraS-like"/>
</dbReference>
<dbReference type="GO" id="GO:0005886">
    <property type="term" value="C:plasma membrane"/>
    <property type="evidence" value="ECO:0007669"/>
    <property type="project" value="UniProtKB-SubCell"/>
</dbReference>
<dbReference type="SMART" id="SM00388">
    <property type="entry name" value="HisKA"/>
    <property type="match status" value="1"/>
</dbReference>
<evidence type="ECO:0000256" key="2">
    <source>
        <dbReference type="ARBA" id="ARBA00004651"/>
    </source>
</evidence>
<dbReference type="Pfam" id="PF00512">
    <property type="entry name" value="HisKA"/>
    <property type="match status" value="1"/>
</dbReference>
<dbReference type="SUPFAM" id="SSF55874">
    <property type="entry name" value="ATPase domain of HSP90 chaperone/DNA topoisomerase II/histidine kinase"/>
    <property type="match status" value="1"/>
</dbReference>
<dbReference type="InterPro" id="IPR035965">
    <property type="entry name" value="PAS-like_dom_sf"/>
</dbReference>
<dbReference type="SUPFAM" id="SSF55785">
    <property type="entry name" value="PYP-like sensor domain (PAS domain)"/>
    <property type="match status" value="1"/>
</dbReference>
<dbReference type="InterPro" id="IPR000014">
    <property type="entry name" value="PAS"/>
</dbReference>
<keyword evidence="12" id="KW-0902">Two-component regulatory system</keyword>
<gene>
    <name evidence="17" type="ORF">EV213_103151</name>
</gene>
<dbReference type="InterPro" id="IPR003661">
    <property type="entry name" value="HisK_dim/P_dom"/>
</dbReference>
<keyword evidence="13 14" id="KW-0472">Membrane</keyword>
<evidence type="ECO:0000256" key="3">
    <source>
        <dbReference type="ARBA" id="ARBA00012438"/>
    </source>
</evidence>
<dbReference type="PANTHER" id="PTHR42878">
    <property type="entry name" value="TWO-COMPONENT HISTIDINE KINASE"/>
    <property type="match status" value="1"/>
</dbReference>
<keyword evidence="5" id="KW-0597">Phosphoprotein</keyword>
<dbReference type="FunFam" id="1.10.287.130:FF:000001">
    <property type="entry name" value="Two-component sensor histidine kinase"/>
    <property type="match status" value="1"/>
</dbReference>
<evidence type="ECO:0000256" key="8">
    <source>
        <dbReference type="ARBA" id="ARBA00022741"/>
    </source>
</evidence>
<dbReference type="PROSITE" id="PS50885">
    <property type="entry name" value="HAMP"/>
    <property type="match status" value="1"/>
</dbReference>
<dbReference type="InterPro" id="IPR036890">
    <property type="entry name" value="HATPase_C_sf"/>
</dbReference>
<evidence type="ECO:0000256" key="9">
    <source>
        <dbReference type="ARBA" id="ARBA00022777"/>
    </source>
</evidence>
<dbReference type="Pfam" id="PF00672">
    <property type="entry name" value="HAMP"/>
    <property type="match status" value="1"/>
</dbReference>
<dbReference type="AlphaFoldDB" id="A0A4R6U9C2"/>
<dbReference type="InterPro" id="IPR004358">
    <property type="entry name" value="Sig_transdc_His_kin-like_C"/>
</dbReference>
<evidence type="ECO:0000256" key="7">
    <source>
        <dbReference type="ARBA" id="ARBA00022692"/>
    </source>
</evidence>
<dbReference type="FunFam" id="3.30.565.10:FF:000006">
    <property type="entry name" value="Sensor histidine kinase WalK"/>
    <property type="match status" value="1"/>
</dbReference>
<dbReference type="Pfam" id="PF02518">
    <property type="entry name" value="HATPase_c"/>
    <property type="match status" value="1"/>
</dbReference>
<reference evidence="17 18" key="1">
    <citation type="submission" date="2019-03" db="EMBL/GenBank/DDBJ databases">
        <title>Genomic Encyclopedia of Type Strains, Phase IV (KMG-IV): sequencing the most valuable type-strain genomes for metagenomic binning, comparative biology and taxonomic classification.</title>
        <authorList>
            <person name="Goeker M."/>
        </authorList>
    </citation>
    <scope>NUCLEOTIDE SEQUENCE [LARGE SCALE GENOMIC DNA]</scope>
    <source>
        <strain evidence="17 18">DSM 28697</strain>
    </source>
</reference>
<dbReference type="GO" id="GO:0030295">
    <property type="term" value="F:protein kinase activator activity"/>
    <property type="evidence" value="ECO:0007669"/>
    <property type="project" value="TreeGrafter"/>
</dbReference>
<dbReference type="SMART" id="SM00091">
    <property type="entry name" value="PAS"/>
    <property type="match status" value="1"/>
</dbReference>
<dbReference type="GO" id="GO:0000155">
    <property type="term" value="F:phosphorelay sensor kinase activity"/>
    <property type="evidence" value="ECO:0007669"/>
    <property type="project" value="InterPro"/>
</dbReference>
<evidence type="ECO:0000259" key="15">
    <source>
        <dbReference type="PROSITE" id="PS50109"/>
    </source>
</evidence>
<evidence type="ECO:0000256" key="1">
    <source>
        <dbReference type="ARBA" id="ARBA00000085"/>
    </source>
</evidence>
<dbReference type="CDD" id="cd00130">
    <property type="entry name" value="PAS"/>
    <property type="match status" value="1"/>
</dbReference>
<dbReference type="InterPro" id="IPR036097">
    <property type="entry name" value="HisK_dim/P_sf"/>
</dbReference>
<keyword evidence="18" id="KW-1185">Reference proteome</keyword>
<dbReference type="EMBL" id="SNYJ01000003">
    <property type="protein sequence ID" value="TDQ41573.1"/>
    <property type="molecule type" value="Genomic_DNA"/>
</dbReference>
<evidence type="ECO:0000256" key="12">
    <source>
        <dbReference type="ARBA" id="ARBA00023012"/>
    </source>
</evidence>
<dbReference type="PROSITE" id="PS50109">
    <property type="entry name" value="HIS_KIN"/>
    <property type="match status" value="1"/>
</dbReference>
<keyword evidence="6" id="KW-0808">Transferase</keyword>
<dbReference type="Gene3D" id="3.30.565.10">
    <property type="entry name" value="Histidine kinase-like ATPase, C-terminal domain"/>
    <property type="match status" value="1"/>
</dbReference>
<evidence type="ECO:0000256" key="6">
    <source>
        <dbReference type="ARBA" id="ARBA00022679"/>
    </source>
</evidence>
<dbReference type="GO" id="GO:0000156">
    <property type="term" value="F:phosphorelay response regulator activity"/>
    <property type="evidence" value="ECO:0007669"/>
    <property type="project" value="TreeGrafter"/>
</dbReference>
<dbReference type="InterPro" id="IPR003594">
    <property type="entry name" value="HATPase_dom"/>
</dbReference>
<sequence length="588" mass="66127">MIWRSVVGKVWLTIILLVAFVLLILTVLLLQFFHEYQVEEAQKDLTQSAAKVVRILDSHEDLEIGRSIAFEVADETTGVIIVGNEERYWMSDKTDFGSFSIEDIMKNNTLSAAMTTERTVSETTWIPNEQEDSEAVMIVGVPATVLNGEQGAVYVYQSLNLIQRTTEETTRIVLLSAGIAIILTTVFAFFLSTRITAPLRKMREAAFQVAKGEFNTKVPILTHDEIGELALAFNRMGRELHFNLTALNQEKEQLTSILSSMVDGVMTINRDGDILVTNPPAKRFLQMLSEEKNQSELPPAVSELFASAVQRERNETTELTVQGRTWVIIMAPLYDGTYVRGAVAVLRDMTDERKLDKLRTDFIANVSHELRTPISLLQGYSEAIVDDVAADEQEMREIGKIIYEESLRMGRLVNELLDMARIEAGYIELSIQNIDLRVYLDRILYKFLTLASEKEVSLRTDLHLSVERFPLDEDRMEQVLTNLLDNAIRHTEAGGDVTMSVQSTTNDLTLRIIDSGHGIPEDDLPFVFERFYKADKARTRGKGGTGLGLAISKNLVEAHGGSLSVHSVEHEGTIFTIVLPFREFDTEQ</sequence>
<dbReference type="GO" id="GO:0005524">
    <property type="term" value="F:ATP binding"/>
    <property type="evidence" value="ECO:0007669"/>
    <property type="project" value="UniProtKB-KW"/>
</dbReference>
<comment type="catalytic activity">
    <reaction evidence="1">
        <text>ATP + protein L-histidine = ADP + protein N-phospho-L-histidine.</text>
        <dbReference type="EC" id="2.7.13.3"/>
    </reaction>
</comment>
<dbReference type="Gene3D" id="1.10.287.130">
    <property type="match status" value="1"/>
</dbReference>
<proteinExistence type="predicted"/>
<evidence type="ECO:0000256" key="14">
    <source>
        <dbReference type="SAM" id="Phobius"/>
    </source>
</evidence>
<evidence type="ECO:0000256" key="13">
    <source>
        <dbReference type="ARBA" id="ARBA00023136"/>
    </source>
</evidence>
<dbReference type="CDD" id="cd00075">
    <property type="entry name" value="HATPase"/>
    <property type="match status" value="1"/>
</dbReference>
<dbReference type="CDD" id="cd00082">
    <property type="entry name" value="HisKA"/>
    <property type="match status" value="1"/>
</dbReference>
<name>A0A4R6U9C2_9BACI</name>
<evidence type="ECO:0000259" key="16">
    <source>
        <dbReference type="PROSITE" id="PS50885"/>
    </source>
</evidence>
<dbReference type="Gene3D" id="3.30.450.20">
    <property type="entry name" value="PAS domain"/>
    <property type="match status" value="1"/>
</dbReference>
<evidence type="ECO:0000256" key="4">
    <source>
        <dbReference type="ARBA" id="ARBA00022475"/>
    </source>
</evidence>
<dbReference type="Proteomes" id="UP000295632">
    <property type="component" value="Unassembled WGS sequence"/>
</dbReference>
<dbReference type="PRINTS" id="PR00344">
    <property type="entry name" value="BCTRLSENSOR"/>
</dbReference>
<dbReference type="InterPro" id="IPR041328">
    <property type="entry name" value="HisK_sensor"/>
</dbReference>
<evidence type="ECO:0000256" key="11">
    <source>
        <dbReference type="ARBA" id="ARBA00022989"/>
    </source>
</evidence>
<dbReference type="InterPro" id="IPR005467">
    <property type="entry name" value="His_kinase_dom"/>
</dbReference>
<evidence type="ECO:0000256" key="10">
    <source>
        <dbReference type="ARBA" id="ARBA00022840"/>
    </source>
</evidence>
<dbReference type="RefSeq" id="WP_133579438.1">
    <property type="nucleotide sequence ID" value="NZ_SNYJ01000003.1"/>
</dbReference>
<keyword evidence="4" id="KW-1003">Cell membrane</keyword>
<organism evidence="17 18">
    <name type="scientific">Aureibacillus halotolerans</name>
    <dbReference type="NCBI Taxonomy" id="1508390"/>
    <lineage>
        <taxon>Bacteria</taxon>
        <taxon>Bacillati</taxon>
        <taxon>Bacillota</taxon>
        <taxon>Bacilli</taxon>
        <taxon>Bacillales</taxon>
        <taxon>Bacillaceae</taxon>
        <taxon>Aureibacillus</taxon>
    </lineage>
</organism>
<feature type="domain" description="HAMP" evidence="16">
    <location>
        <begin position="193"/>
        <end position="245"/>
    </location>
</feature>
<evidence type="ECO:0000313" key="17">
    <source>
        <dbReference type="EMBL" id="TDQ41573.1"/>
    </source>
</evidence>
<evidence type="ECO:0000256" key="5">
    <source>
        <dbReference type="ARBA" id="ARBA00022553"/>
    </source>
</evidence>